<evidence type="ECO:0000256" key="1">
    <source>
        <dbReference type="SAM" id="MobiDB-lite"/>
    </source>
</evidence>
<evidence type="ECO:0000313" key="2">
    <source>
        <dbReference type="EMBL" id="KIK61356.1"/>
    </source>
</evidence>
<dbReference type="HOGENOM" id="CLU_888663_0_0_1"/>
<sequence>MSIEAPIVSIQPVPQPKTTPLLEALKAEKAAVKEKPVMKKKVTIRSHDAARKDDAAKKGGRAADESTASPIQSSKAAARHAFSLQVPAKILANPVASSVLSTAAPAAMALALILLKPNLNRASSHTKNRSSVALRTCEGKGHLALVFLQIFIYILREYLGTLSAATIKDYLDVIFQLLEELDAGGHPLTAYYHALCDIMIPPSLLNKLLSVIGTNFNSTSNSGLVQESQRAHFPPITLAKARWSRTKNGAILFSTVRGRIEANAEFSGTPDCSISANLAFYQIVLCIPALDTSIKYPAAYVSSFISVYQLESQ</sequence>
<keyword evidence="3" id="KW-1185">Reference proteome</keyword>
<dbReference type="InterPro" id="IPR011012">
    <property type="entry name" value="Longin-like_dom_sf"/>
</dbReference>
<dbReference type="OrthoDB" id="870at2759"/>
<gene>
    <name evidence="2" type="ORF">GYMLUDRAFT_243537</name>
</gene>
<proteinExistence type="predicted"/>
<protein>
    <submittedName>
        <fullName evidence="2">Uncharacterized protein</fullName>
    </submittedName>
</protein>
<name>A0A0D0BZL0_9AGAR</name>
<dbReference type="AlphaFoldDB" id="A0A0D0BZL0"/>
<dbReference type="Proteomes" id="UP000053593">
    <property type="component" value="Unassembled WGS sequence"/>
</dbReference>
<evidence type="ECO:0000313" key="3">
    <source>
        <dbReference type="Proteomes" id="UP000053593"/>
    </source>
</evidence>
<accession>A0A0D0BZL0</accession>
<feature type="region of interest" description="Disordered" evidence="1">
    <location>
        <begin position="36"/>
        <end position="72"/>
    </location>
</feature>
<dbReference type="EMBL" id="KN834771">
    <property type="protein sequence ID" value="KIK61356.1"/>
    <property type="molecule type" value="Genomic_DNA"/>
</dbReference>
<reference evidence="2 3" key="1">
    <citation type="submission" date="2014-04" db="EMBL/GenBank/DDBJ databases">
        <title>Evolutionary Origins and Diversification of the Mycorrhizal Mutualists.</title>
        <authorList>
            <consortium name="DOE Joint Genome Institute"/>
            <consortium name="Mycorrhizal Genomics Consortium"/>
            <person name="Kohler A."/>
            <person name="Kuo A."/>
            <person name="Nagy L.G."/>
            <person name="Floudas D."/>
            <person name="Copeland A."/>
            <person name="Barry K.W."/>
            <person name="Cichocki N."/>
            <person name="Veneault-Fourrey C."/>
            <person name="LaButti K."/>
            <person name="Lindquist E.A."/>
            <person name="Lipzen A."/>
            <person name="Lundell T."/>
            <person name="Morin E."/>
            <person name="Murat C."/>
            <person name="Riley R."/>
            <person name="Ohm R."/>
            <person name="Sun H."/>
            <person name="Tunlid A."/>
            <person name="Henrissat B."/>
            <person name="Grigoriev I.V."/>
            <person name="Hibbett D.S."/>
            <person name="Martin F."/>
        </authorList>
    </citation>
    <scope>NUCLEOTIDE SEQUENCE [LARGE SCALE GENOMIC DNA]</scope>
    <source>
        <strain evidence="2 3">FD-317 M1</strain>
    </source>
</reference>
<dbReference type="SUPFAM" id="SSF64356">
    <property type="entry name" value="SNARE-like"/>
    <property type="match status" value="1"/>
</dbReference>
<organism evidence="2 3">
    <name type="scientific">Collybiopsis luxurians FD-317 M1</name>
    <dbReference type="NCBI Taxonomy" id="944289"/>
    <lineage>
        <taxon>Eukaryota</taxon>
        <taxon>Fungi</taxon>
        <taxon>Dikarya</taxon>
        <taxon>Basidiomycota</taxon>
        <taxon>Agaricomycotina</taxon>
        <taxon>Agaricomycetes</taxon>
        <taxon>Agaricomycetidae</taxon>
        <taxon>Agaricales</taxon>
        <taxon>Marasmiineae</taxon>
        <taxon>Omphalotaceae</taxon>
        <taxon>Collybiopsis</taxon>
        <taxon>Collybiopsis luxurians</taxon>
    </lineage>
</organism>
<dbReference type="Gene3D" id="3.30.450.60">
    <property type="match status" value="1"/>
</dbReference>
<feature type="compositionally biased region" description="Basic and acidic residues" evidence="1">
    <location>
        <begin position="45"/>
        <end position="64"/>
    </location>
</feature>